<evidence type="ECO:0000313" key="3">
    <source>
        <dbReference type="EMBL" id="AUD79560.1"/>
    </source>
</evidence>
<dbReference type="Gene3D" id="3.40.50.880">
    <property type="match status" value="1"/>
</dbReference>
<evidence type="ECO:0000256" key="1">
    <source>
        <dbReference type="PROSITE-ProRule" id="PRU01379"/>
    </source>
</evidence>
<sequence>MKQLLLAAFLSVSAGLPVLGLAQENNTSFDYYFNQNIQFQPDVVTPNEILGNPVGEWHVRPDQSVAFFTALAQSSERVNVTEIGRTHENRPLITAYISSPENLARLDEIKRQRENLTEYKGPAIVWLGYSVHGNEPSGTNAALLVAYRLAASDEAWIQELLANTIVMIDPMLNPDGMGRFAGWVNRYKGKELVADSESIEHNEAWPRGRTNHYWFDLNRDWLLLQHPESQARIKHFYEWRPHIVGDFHEMGTNATFFFQPGVPTRQNPLTSELNFELTERIGRYHAKALDAIGSRYYSQESFDDFYYGKGSTFPDINGGIGILFEQASSRGHLQESVNGDVSFPFSIRNQATTSFSTLQAALELSEELLDYQRDFFQQWPAKASSDLEKGVIFSSEDDGRIKEFLRILNSHQIEVEQLAGPRKIAGREWPAKTSYVVNFKQPQYGLIKAMFETRTEFTDNTFYDVSAWTFPLAFNLDFHHLNKDELQRLPLESVEVSTASSYVGSETPVALLVEWQDFRAATALTRLLEADIDAKLLEKGSRLPVNGEPREFMAGTFTVPLPAETAERDALMQQVNDTVADLGLTVYGVDSGYSGQGADLGSPTVSDLEMPKPLLLIGDGVYSYEAGEVWHLLDTRLELPVSMQHAQDLGRINLSDYTHLLMVSGRYPALDEKELDVIKSWVSDGGTIVATRGANPWLVQQGLVNFELLEPEAPQNQNRPFSERDDARAEHIIGGAIFEANLDLSHPLAFGLELDKLAFTKAGTMVFKPATEDFVTVATYTESPLVAGYSSQTNVDRIKNTPAILAQEYGRGSIIMFSDNPNFRGYWLGSMRPYINSLYFNKAL</sequence>
<dbReference type="GO" id="GO:0008270">
    <property type="term" value="F:zinc ion binding"/>
    <property type="evidence" value="ECO:0007669"/>
    <property type="project" value="InterPro"/>
</dbReference>
<feature type="active site" description="Proton donor/acceptor" evidence="1">
    <location>
        <position position="325"/>
    </location>
</feature>
<dbReference type="OrthoDB" id="9758209at2"/>
<dbReference type="EMBL" id="CP025120">
    <property type="protein sequence ID" value="AUD79560.1"/>
    <property type="molecule type" value="Genomic_DNA"/>
</dbReference>
<gene>
    <name evidence="3" type="ORF">CW740_10035</name>
</gene>
<evidence type="ECO:0000259" key="2">
    <source>
        <dbReference type="PROSITE" id="PS52035"/>
    </source>
</evidence>
<dbReference type="GO" id="GO:0004181">
    <property type="term" value="F:metallocarboxypeptidase activity"/>
    <property type="evidence" value="ECO:0007669"/>
    <property type="project" value="InterPro"/>
</dbReference>
<evidence type="ECO:0000313" key="4">
    <source>
        <dbReference type="Proteomes" id="UP000232693"/>
    </source>
</evidence>
<dbReference type="Gene3D" id="3.40.630.10">
    <property type="entry name" value="Zn peptidases"/>
    <property type="match status" value="1"/>
</dbReference>
<dbReference type="SUPFAM" id="SSF53187">
    <property type="entry name" value="Zn-dependent exopeptidases"/>
    <property type="match status" value="1"/>
</dbReference>
<feature type="domain" description="Peptidase M14" evidence="2">
    <location>
        <begin position="56"/>
        <end position="365"/>
    </location>
</feature>
<dbReference type="GO" id="GO:0006508">
    <property type="term" value="P:proteolysis"/>
    <property type="evidence" value="ECO:0007669"/>
    <property type="project" value="InterPro"/>
</dbReference>
<dbReference type="CDD" id="cd06238">
    <property type="entry name" value="M14-like"/>
    <property type="match status" value="1"/>
</dbReference>
<dbReference type="InterPro" id="IPR029062">
    <property type="entry name" value="Class_I_gatase-like"/>
</dbReference>
<dbReference type="PROSITE" id="PS52035">
    <property type="entry name" value="PEPTIDASE_M14"/>
    <property type="match status" value="1"/>
</dbReference>
<dbReference type="KEGG" id="kpd:CW740_10035"/>
<dbReference type="Pfam" id="PF00246">
    <property type="entry name" value="Peptidase_M14"/>
    <property type="match status" value="1"/>
</dbReference>
<dbReference type="AlphaFoldDB" id="A0A2K9AA09"/>
<proteinExistence type="inferred from homology"/>
<organism evidence="3 4">
    <name type="scientific">Kangiella profundi</name>
    <dbReference type="NCBI Taxonomy" id="1561924"/>
    <lineage>
        <taxon>Bacteria</taxon>
        <taxon>Pseudomonadati</taxon>
        <taxon>Pseudomonadota</taxon>
        <taxon>Gammaproteobacteria</taxon>
        <taxon>Kangiellales</taxon>
        <taxon>Kangiellaceae</taxon>
        <taxon>Kangiella</taxon>
    </lineage>
</organism>
<dbReference type="InterPro" id="IPR000834">
    <property type="entry name" value="Peptidase_M14"/>
</dbReference>
<reference evidence="3 4" key="1">
    <citation type="submission" date="2017-12" db="EMBL/GenBank/DDBJ databases">
        <title>Kangiella profundi FT102 completed genome.</title>
        <authorList>
            <person name="Xu J."/>
            <person name="Wang J."/>
            <person name="Lu Y."/>
        </authorList>
    </citation>
    <scope>NUCLEOTIDE SEQUENCE [LARGE SCALE GENOMIC DNA]</scope>
    <source>
        <strain evidence="3 4">FT102</strain>
    </source>
</reference>
<protein>
    <recommendedName>
        <fullName evidence="2">Peptidase M14 domain-containing protein</fullName>
    </recommendedName>
</protein>
<dbReference type="RefSeq" id="WP_106647367.1">
    <property type="nucleotide sequence ID" value="NZ_BMGO01000001.1"/>
</dbReference>
<dbReference type="Proteomes" id="UP000232693">
    <property type="component" value="Chromosome"/>
</dbReference>
<keyword evidence="4" id="KW-1185">Reference proteome</keyword>
<dbReference type="SUPFAM" id="SSF52317">
    <property type="entry name" value="Class I glutamine amidotransferase-like"/>
    <property type="match status" value="1"/>
</dbReference>
<accession>A0A2K9AA09</accession>
<comment type="similarity">
    <text evidence="1">Belongs to the peptidase M14 family.</text>
</comment>
<name>A0A2K9AA09_9GAMM</name>